<proteinExistence type="predicted"/>
<protein>
    <submittedName>
        <fullName evidence="2">Uncharacterized protein</fullName>
    </submittedName>
</protein>
<evidence type="ECO:0000313" key="3">
    <source>
        <dbReference type="Proteomes" id="UP000316580"/>
    </source>
</evidence>
<feature type="region of interest" description="Disordered" evidence="1">
    <location>
        <begin position="1"/>
        <end position="81"/>
    </location>
</feature>
<accession>A0A660A556</accession>
<comment type="caution">
    <text evidence="2">The sequence shown here is derived from an EMBL/GenBank/DDBJ whole genome shotgun (WGS) entry which is preliminary data.</text>
</comment>
<organism evidence="2 3">
    <name type="scientific">Streptococcus pyogenes</name>
    <dbReference type="NCBI Taxonomy" id="1314"/>
    <lineage>
        <taxon>Bacteria</taxon>
        <taxon>Bacillati</taxon>
        <taxon>Bacillota</taxon>
        <taxon>Bacilli</taxon>
        <taxon>Lactobacillales</taxon>
        <taxon>Streptococcaceae</taxon>
        <taxon>Streptococcus</taxon>
    </lineage>
</organism>
<dbReference type="AlphaFoldDB" id="A0A660A556"/>
<feature type="compositionally biased region" description="Basic and acidic residues" evidence="1">
    <location>
        <begin position="36"/>
        <end position="56"/>
    </location>
</feature>
<name>A0A660A556_STRPY</name>
<evidence type="ECO:0000313" key="2">
    <source>
        <dbReference type="EMBL" id="TNY47060.1"/>
    </source>
</evidence>
<gene>
    <name evidence="2" type="ORF">FGO82_05520</name>
</gene>
<dbReference type="RefSeq" id="WP_136278216.1">
    <property type="nucleotide sequence ID" value="NZ_CAAIQK010000013.1"/>
</dbReference>
<reference evidence="2 3" key="1">
    <citation type="submission" date="2019-05" db="EMBL/GenBank/DDBJ databases">
        <title>Novel genomic isolates of S.pyogenes and S.dysgalactiae subsp. equisimilis associated to necrotising fasciitis (NSTI).</title>
        <authorList>
            <person name="Barrantes I."/>
        </authorList>
    </citation>
    <scope>NUCLEOTIDE SEQUENCE [LARGE SCALE GENOMIC DNA]</scope>
    <source>
        <strain evidence="2 3">SPY6028</strain>
    </source>
</reference>
<dbReference type="EMBL" id="VCID01000506">
    <property type="protein sequence ID" value="TNY47060.1"/>
    <property type="molecule type" value="Genomic_DNA"/>
</dbReference>
<evidence type="ECO:0000256" key="1">
    <source>
        <dbReference type="SAM" id="MobiDB-lite"/>
    </source>
</evidence>
<sequence length="121" mass="13581">MAQPANAEEVSPNIGVEGTSQYYGEMQGEYDEEAELSSKDREFGRQNGQKDGKEGKNGFGPTINRDDIQVPEKVKHQDEYQDGYEQGYREGWQQEHPLLGVVFDVFDLIWGAVGGFFSLAN</sequence>
<feature type="compositionally biased region" description="Basic and acidic residues" evidence="1">
    <location>
        <begin position="64"/>
        <end position="79"/>
    </location>
</feature>
<dbReference type="Proteomes" id="UP000316580">
    <property type="component" value="Unassembled WGS sequence"/>
</dbReference>